<dbReference type="RefSeq" id="WP_244728391.1">
    <property type="nucleotide sequence ID" value="NZ_CP095045.1"/>
</dbReference>
<dbReference type="Pfam" id="PF05899">
    <property type="entry name" value="Cupin_3"/>
    <property type="match status" value="1"/>
</dbReference>
<proteinExistence type="predicted"/>
<dbReference type="Proteomes" id="UP000831786">
    <property type="component" value="Chromosome"/>
</dbReference>
<dbReference type="InterPro" id="IPR011051">
    <property type="entry name" value="RmlC_Cupin_sf"/>
</dbReference>
<dbReference type="Gene3D" id="2.60.120.10">
    <property type="entry name" value="Jelly Rolls"/>
    <property type="match status" value="1"/>
</dbReference>
<organism evidence="3 4">
    <name type="scientific">Leucobacter allii</name>
    <dbReference type="NCBI Taxonomy" id="2932247"/>
    <lineage>
        <taxon>Bacteria</taxon>
        <taxon>Bacillati</taxon>
        <taxon>Actinomycetota</taxon>
        <taxon>Actinomycetes</taxon>
        <taxon>Micrococcales</taxon>
        <taxon>Microbacteriaceae</taxon>
        <taxon>Leucobacter</taxon>
    </lineage>
</organism>
<evidence type="ECO:0000259" key="2">
    <source>
        <dbReference type="Pfam" id="PF05899"/>
    </source>
</evidence>
<evidence type="ECO:0000313" key="3">
    <source>
        <dbReference type="EMBL" id="UOQ57605.1"/>
    </source>
</evidence>
<name>A0ABY4FMU3_9MICO</name>
<feature type="region of interest" description="Disordered" evidence="1">
    <location>
        <begin position="1"/>
        <end position="32"/>
    </location>
</feature>
<dbReference type="SUPFAM" id="SSF51182">
    <property type="entry name" value="RmlC-like cupins"/>
    <property type="match status" value="1"/>
</dbReference>
<dbReference type="CDD" id="cd02227">
    <property type="entry name" value="cupin_TM1112-like"/>
    <property type="match status" value="1"/>
</dbReference>
<protein>
    <submittedName>
        <fullName evidence="3">Cupin domain-containing protein</fullName>
    </submittedName>
</protein>
<dbReference type="InterPro" id="IPR008579">
    <property type="entry name" value="UGlyAH_Cupin_dom"/>
</dbReference>
<dbReference type="InterPro" id="IPR014710">
    <property type="entry name" value="RmlC-like_jellyroll"/>
</dbReference>
<gene>
    <name evidence="3" type="ORF">MUN78_01805</name>
</gene>
<dbReference type="PANTHER" id="PTHR40943:SF1">
    <property type="entry name" value="CYTOPLASMIC PROTEIN"/>
    <property type="match status" value="1"/>
</dbReference>
<accession>A0ABY4FMU3</accession>
<evidence type="ECO:0000313" key="4">
    <source>
        <dbReference type="Proteomes" id="UP000831786"/>
    </source>
</evidence>
<dbReference type="EMBL" id="CP095045">
    <property type="protein sequence ID" value="UOQ57605.1"/>
    <property type="molecule type" value="Genomic_DNA"/>
</dbReference>
<dbReference type="PANTHER" id="PTHR40943">
    <property type="entry name" value="CYTOPLASMIC PROTEIN-RELATED"/>
    <property type="match status" value="1"/>
</dbReference>
<reference evidence="3 4" key="1">
    <citation type="submission" date="2022-04" db="EMBL/GenBank/DDBJ databases">
        <title>Leucobacter sp. isolated from rhizosphere of garlic.</title>
        <authorList>
            <person name="Won M."/>
            <person name="Lee C.-M."/>
            <person name="Woen H.-Y."/>
            <person name="Kwon S.-W."/>
        </authorList>
    </citation>
    <scope>NUCLEOTIDE SEQUENCE [LARGE SCALE GENOMIC DNA]</scope>
    <source>
        <strain evidence="3 4">H21R-40</strain>
    </source>
</reference>
<sequence>MTRTRTRAAHDTAAADLGPHAAKPTARTAGMTEAARAVWSGGTPNAGGEPRIETGLWECTPGVFTAAREGYTEICTILSGRVTLEVEGEDPEEFGPGDVMVMPSGWTGVWRVHEPLRKHYTTILD</sequence>
<feature type="domain" description="(S)-ureidoglycine aminohydrolase cupin" evidence="2">
    <location>
        <begin position="52"/>
        <end position="120"/>
    </location>
</feature>
<keyword evidence="4" id="KW-1185">Reference proteome</keyword>
<evidence type="ECO:0000256" key="1">
    <source>
        <dbReference type="SAM" id="MobiDB-lite"/>
    </source>
</evidence>